<protein>
    <recommendedName>
        <fullName evidence="5">Pentatricopeptide repeat-containing protein</fullName>
    </recommendedName>
</protein>
<dbReference type="PANTHER" id="PTHR47928">
    <property type="entry name" value="REPEAT-CONTAINING PROTEIN, PUTATIVE-RELATED"/>
    <property type="match status" value="1"/>
</dbReference>
<keyword evidence="1" id="KW-0677">Repeat</keyword>
<evidence type="ECO:0008006" key="5">
    <source>
        <dbReference type="Google" id="ProtNLM"/>
    </source>
</evidence>
<dbReference type="AlphaFoldDB" id="A0AA86VE36"/>
<dbReference type="Pfam" id="PF01535">
    <property type="entry name" value="PPR"/>
    <property type="match status" value="1"/>
</dbReference>
<name>A0AA86VE36_9FABA</name>
<dbReference type="PROSITE" id="PS51375">
    <property type="entry name" value="PPR"/>
    <property type="match status" value="1"/>
</dbReference>
<dbReference type="Gene3D" id="1.25.40.10">
    <property type="entry name" value="Tetratricopeptide repeat domain"/>
    <property type="match status" value="1"/>
</dbReference>
<gene>
    <name evidence="3" type="ORF">AYBTSS11_LOCUS16774</name>
</gene>
<dbReference type="Gene3D" id="1.10.287.1150">
    <property type="entry name" value="TPP helical domain"/>
    <property type="match status" value="1"/>
</dbReference>
<dbReference type="PANTHER" id="PTHR47928:SF35">
    <property type="entry name" value="PENTATRICOPEPTIDE REPEAT-CONTAINING PROTEIN"/>
    <property type="match status" value="1"/>
</dbReference>
<dbReference type="InterPro" id="IPR002885">
    <property type="entry name" value="PPR_rpt"/>
</dbReference>
<dbReference type="NCBIfam" id="TIGR00756">
    <property type="entry name" value="PPR"/>
    <property type="match status" value="1"/>
</dbReference>
<reference evidence="3" key="1">
    <citation type="submission" date="2023-10" db="EMBL/GenBank/DDBJ databases">
        <authorList>
            <person name="Domelevo Entfellner J.-B."/>
        </authorList>
    </citation>
    <scope>NUCLEOTIDE SEQUENCE</scope>
</reference>
<evidence type="ECO:0000313" key="3">
    <source>
        <dbReference type="EMBL" id="CAJ1956648.1"/>
    </source>
</evidence>
<dbReference type="Pfam" id="PF13041">
    <property type="entry name" value="PPR_2"/>
    <property type="match status" value="1"/>
</dbReference>
<evidence type="ECO:0000313" key="4">
    <source>
        <dbReference type="Proteomes" id="UP001189624"/>
    </source>
</evidence>
<sequence length="206" mass="23307">MLRNGVLPDCYALPIVLKAVCQTFEVKLGKQVHSVVGEFGSARRVFDENPDSKLGSWNAVIGRLSQCGLARDAISVFLDMRRRGFEPDRLTMISVTSACGKIGDLNLALQLHKCVFQCGRMNLAYKVFATMEERTMSSWTSMIVAYGMHGHVNEALECFWHMRLLLLVRAYQVNGHMKAKLDPLNLETREIPKDLDPALYWLSRTQ</sequence>
<dbReference type="Gramene" id="rna-AYBTSS11_LOCUS16774">
    <property type="protein sequence ID" value="CAJ1956648.1"/>
    <property type="gene ID" value="gene-AYBTSS11_LOCUS16774"/>
</dbReference>
<dbReference type="InterPro" id="IPR011990">
    <property type="entry name" value="TPR-like_helical_dom_sf"/>
</dbReference>
<keyword evidence="4" id="KW-1185">Reference proteome</keyword>
<dbReference type="EMBL" id="OY731402">
    <property type="protein sequence ID" value="CAJ1956648.1"/>
    <property type="molecule type" value="Genomic_DNA"/>
</dbReference>
<dbReference type="Proteomes" id="UP001189624">
    <property type="component" value="Chromosome 5"/>
</dbReference>
<dbReference type="InterPro" id="IPR050421">
    <property type="entry name" value="PPR"/>
</dbReference>
<feature type="repeat" description="PPR" evidence="2">
    <location>
        <begin position="53"/>
        <end position="87"/>
    </location>
</feature>
<proteinExistence type="predicted"/>
<organism evidence="3 4">
    <name type="scientific">Sphenostylis stenocarpa</name>
    <dbReference type="NCBI Taxonomy" id="92480"/>
    <lineage>
        <taxon>Eukaryota</taxon>
        <taxon>Viridiplantae</taxon>
        <taxon>Streptophyta</taxon>
        <taxon>Embryophyta</taxon>
        <taxon>Tracheophyta</taxon>
        <taxon>Spermatophyta</taxon>
        <taxon>Magnoliopsida</taxon>
        <taxon>eudicotyledons</taxon>
        <taxon>Gunneridae</taxon>
        <taxon>Pentapetalae</taxon>
        <taxon>rosids</taxon>
        <taxon>fabids</taxon>
        <taxon>Fabales</taxon>
        <taxon>Fabaceae</taxon>
        <taxon>Papilionoideae</taxon>
        <taxon>50 kb inversion clade</taxon>
        <taxon>NPAAA clade</taxon>
        <taxon>indigoferoid/millettioid clade</taxon>
        <taxon>Phaseoleae</taxon>
        <taxon>Sphenostylis</taxon>
    </lineage>
</organism>
<evidence type="ECO:0000256" key="1">
    <source>
        <dbReference type="ARBA" id="ARBA00022737"/>
    </source>
</evidence>
<evidence type="ECO:0000256" key="2">
    <source>
        <dbReference type="PROSITE-ProRule" id="PRU00708"/>
    </source>
</evidence>
<accession>A0AA86VE36</accession>